<sequence>MVELQKFRLYGENDPQVEEKLQPNLELRGWLDLDKTEKANALQYMINTGWIEKYSKEILGTISYLNEHYLRICPGKNLHKIPPERGNRRGSGNEYKRIDAAIIDFKQILLSENSSEELVYLMLSKFAENYIDEYHYRITEKAEIEEERDSNIREAFRQFDRLSNCLNHIFDQFSLNVIITRIGLIPRQDIKITKNIYTPVLNILSDPKWKSLNGDLSIMFSNYREQNYPEVITMAHRSVQRFLQILVGEEGKSGKGEMKKLFATVKTQELIPINRFTEPLIKFFQGFIVSERATKSTAKPTEIIATSSDALLIMNLVMVFFATLFSSNQLINKSHTNQFKKSDATRPRHRPGRCEFIFYQPWSVQWYDHFPCHPGF</sequence>
<dbReference type="RefSeq" id="WP_155314524.1">
    <property type="nucleotide sequence ID" value="NZ_AP021874.1"/>
</dbReference>
<proteinExistence type="predicted"/>
<gene>
    <name evidence="1" type="ORF">DSCA_00300</name>
</gene>
<keyword evidence="2" id="KW-1185">Reference proteome</keyword>
<dbReference type="EMBL" id="AP021874">
    <property type="protein sequence ID" value="BBO66100.1"/>
    <property type="molecule type" value="Genomic_DNA"/>
</dbReference>
<evidence type="ECO:0000313" key="2">
    <source>
        <dbReference type="Proteomes" id="UP000427906"/>
    </source>
</evidence>
<accession>A0A5K7YDP9</accession>
<dbReference type="Proteomes" id="UP000427906">
    <property type="component" value="Chromosome"/>
</dbReference>
<dbReference type="OrthoDB" id="9553410at2"/>
<organism evidence="1 2">
    <name type="scientific">Desulfosarcina alkanivorans</name>
    <dbReference type="NCBI Taxonomy" id="571177"/>
    <lineage>
        <taxon>Bacteria</taxon>
        <taxon>Pseudomonadati</taxon>
        <taxon>Thermodesulfobacteriota</taxon>
        <taxon>Desulfobacteria</taxon>
        <taxon>Desulfobacterales</taxon>
        <taxon>Desulfosarcinaceae</taxon>
        <taxon>Desulfosarcina</taxon>
    </lineage>
</organism>
<name>A0A5K7YDP9_9BACT</name>
<evidence type="ECO:0000313" key="1">
    <source>
        <dbReference type="EMBL" id="BBO66100.1"/>
    </source>
</evidence>
<reference evidence="1 2" key="1">
    <citation type="submission" date="2019-11" db="EMBL/GenBank/DDBJ databases">
        <title>Comparative genomics of hydrocarbon-degrading Desulfosarcina strains.</title>
        <authorList>
            <person name="Watanabe M."/>
            <person name="Kojima H."/>
            <person name="Fukui M."/>
        </authorList>
    </citation>
    <scope>NUCLEOTIDE SEQUENCE [LARGE SCALE GENOMIC DNA]</scope>
    <source>
        <strain evidence="1 2">PL12</strain>
    </source>
</reference>
<dbReference type="KEGG" id="dalk:DSCA_00300"/>
<dbReference type="AlphaFoldDB" id="A0A5K7YDP9"/>
<protein>
    <submittedName>
        <fullName evidence="1">Uncharacterized protein</fullName>
    </submittedName>
</protein>